<evidence type="ECO:0000256" key="1">
    <source>
        <dbReference type="SAM" id="SignalP"/>
    </source>
</evidence>
<keyword evidence="3" id="KW-1185">Reference proteome</keyword>
<proteinExistence type="predicted"/>
<feature type="chain" id="PRO_5012917634" description="C1q domain-containing protein" evidence="1">
    <location>
        <begin position="18"/>
        <end position="245"/>
    </location>
</feature>
<dbReference type="AlphaFoldDB" id="A0A226HHJ3"/>
<evidence type="ECO:0000313" key="2">
    <source>
        <dbReference type="EMBL" id="OXA93146.1"/>
    </source>
</evidence>
<accession>A0A226HHJ3</accession>
<organism evidence="2 3">
    <name type="scientific">Flavobacterium hercynium</name>
    <dbReference type="NCBI Taxonomy" id="387094"/>
    <lineage>
        <taxon>Bacteria</taxon>
        <taxon>Pseudomonadati</taxon>
        <taxon>Bacteroidota</taxon>
        <taxon>Flavobacteriia</taxon>
        <taxon>Flavobacteriales</taxon>
        <taxon>Flavobacteriaceae</taxon>
        <taxon>Flavobacterium</taxon>
    </lineage>
</organism>
<gene>
    <name evidence="2" type="ORF">B0A66_07680</name>
</gene>
<comment type="caution">
    <text evidence="2">The sequence shown here is derived from an EMBL/GenBank/DDBJ whole genome shotgun (WGS) entry which is preliminary data.</text>
</comment>
<dbReference type="Proteomes" id="UP000198345">
    <property type="component" value="Unassembled WGS sequence"/>
</dbReference>
<sequence length="245" mass="26375">MKNILFLLSLYSSLLHAQQGVGTPVPQETFHVNGTMQITNSMKVGGNAYTKGSPGLPDQILKSNGPNEAASWEPVAGEVPKATGTVIVVDGEYIVAQEITVQMSADFSGKAGDYTFTEPICNLTDEIVDNENAYIGTNATNSFKVSANGIYQINMNVQLATNFGGSPVVGIWNNTKGKWIARVNDYFAAPTNKLQTYTLITAIPMSASDTFSFRVANLSDYIVKKSSEDKTGSGSITQISLKRLR</sequence>
<reference evidence="2 3" key="1">
    <citation type="submission" date="2016-11" db="EMBL/GenBank/DDBJ databases">
        <title>Whole genomes of Flavobacteriaceae.</title>
        <authorList>
            <person name="Stine C."/>
            <person name="Li C."/>
            <person name="Tadesse D."/>
        </authorList>
    </citation>
    <scope>NUCLEOTIDE SEQUENCE [LARGE SCALE GENOMIC DNA]</scope>
    <source>
        <strain evidence="2 3">DSM 18292</strain>
    </source>
</reference>
<dbReference type="EMBL" id="MUGW01000016">
    <property type="protein sequence ID" value="OXA93146.1"/>
    <property type="molecule type" value="Genomic_DNA"/>
</dbReference>
<keyword evidence="1" id="KW-0732">Signal</keyword>
<protein>
    <recommendedName>
        <fullName evidence="4">C1q domain-containing protein</fullName>
    </recommendedName>
</protein>
<dbReference type="OrthoDB" id="1375602at2"/>
<name>A0A226HHJ3_9FLAO</name>
<evidence type="ECO:0008006" key="4">
    <source>
        <dbReference type="Google" id="ProtNLM"/>
    </source>
</evidence>
<feature type="signal peptide" evidence="1">
    <location>
        <begin position="1"/>
        <end position="17"/>
    </location>
</feature>
<dbReference type="RefSeq" id="WP_089049268.1">
    <property type="nucleotide sequence ID" value="NZ_FXTV01000015.1"/>
</dbReference>
<evidence type="ECO:0000313" key="3">
    <source>
        <dbReference type="Proteomes" id="UP000198345"/>
    </source>
</evidence>